<gene>
    <name evidence="3" type="ORF">EPIR_3115</name>
</gene>
<feature type="transmembrane region" description="Helical" evidence="2">
    <location>
        <begin position="81"/>
        <end position="101"/>
    </location>
</feature>
<keyword evidence="2" id="KW-0812">Transmembrane</keyword>
<evidence type="ECO:0000313" key="4">
    <source>
        <dbReference type="Proteomes" id="UP000018217"/>
    </source>
</evidence>
<keyword evidence="2" id="KW-1133">Transmembrane helix</keyword>
<feature type="region of interest" description="Disordered" evidence="1">
    <location>
        <begin position="354"/>
        <end position="381"/>
    </location>
</feature>
<dbReference type="STRING" id="1161919.EPIR_3115"/>
<comment type="caution">
    <text evidence="3">The sequence shown here is derived from an EMBL/GenBank/DDBJ whole genome shotgun (WGS) entry which is preliminary data.</text>
</comment>
<reference evidence="3 4" key="1">
    <citation type="journal article" date="2013" name="Syst. Appl. Microbiol.">
        <title>Phylogenetic position and virulence apparatus of the pear flower necrosis pathogen Erwinia piriflorinigrans CFBP 5888T as assessed by comparative genomics.</title>
        <authorList>
            <person name="Smits T.H."/>
            <person name="Rezzonico F."/>
            <person name="Lopez M.M."/>
            <person name="Blom J."/>
            <person name="Goesmann A."/>
            <person name="Frey J.E."/>
            <person name="Duffy B."/>
        </authorList>
    </citation>
    <scope>NUCLEOTIDE SEQUENCE [LARGE SCALE GENOMIC DNA]</scope>
    <source>
        <strain evidence="4">CFBP5888</strain>
    </source>
</reference>
<evidence type="ECO:0000256" key="1">
    <source>
        <dbReference type="SAM" id="MobiDB-lite"/>
    </source>
</evidence>
<evidence type="ECO:0000313" key="3">
    <source>
        <dbReference type="EMBL" id="CCG88478.1"/>
    </source>
</evidence>
<keyword evidence="2" id="KW-0472">Membrane</keyword>
<dbReference type="EMBL" id="CAHS01000021">
    <property type="protein sequence ID" value="CCG88478.1"/>
    <property type="molecule type" value="Genomic_DNA"/>
</dbReference>
<dbReference type="PANTHER" id="PTHR37813:SF1">
    <property type="entry name" value="FELS-2 PROPHAGE PROTEIN"/>
    <property type="match status" value="1"/>
</dbReference>
<dbReference type="AlphaFoldDB" id="V5ZAU3"/>
<name>V5ZAU3_9GAMM</name>
<keyword evidence="4" id="KW-1185">Reference proteome</keyword>
<organism evidence="3 4">
    <name type="scientific">Erwinia piriflorinigrans CFBP 5888</name>
    <dbReference type="NCBI Taxonomy" id="1161919"/>
    <lineage>
        <taxon>Bacteria</taxon>
        <taxon>Pseudomonadati</taxon>
        <taxon>Pseudomonadota</taxon>
        <taxon>Gammaproteobacteria</taxon>
        <taxon>Enterobacterales</taxon>
        <taxon>Erwiniaceae</taxon>
        <taxon>Erwinia</taxon>
    </lineage>
</organism>
<proteinExistence type="predicted"/>
<dbReference type="PANTHER" id="PTHR37813">
    <property type="entry name" value="FELS-2 PROPHAGE PROTEIN"/>
    <property type="match status" value="1"/>
</dbReference>
<evidence type="ECO:0000256" key="2">
    <source>
        <dbReference type="SAM" id="Phobius"/>
    </source>
</evidence>
<sequence length="381" mass="39714">MAMLRAGFSSIKASIVEMKSPMEIWRAGMSGIKTAIGMASNPMAMLRAEMSITGEVLSTLTSGPLALLRLALYGISGVLGFLLSPVGLLVAALVGAALLIWNYWEPIKAFLGGVVEGFSAAAAPISEALAPLQPIFDAIGNAVKGVWNWFTELLTPVKSSTEELQSAAEMGRNFGTLLAEGLNIVLHPLDSIRSGVRGLLESLGLVKKEAAEVKLPAQVLKQQQGAINNPGGWVAPADYGPFGQFSMYDSGGYIRAGQTGIVGENGPEIVNGPANITSRRRTAALASVVAGMMGVAAAPADAAPLHPLSLPAKAAAGQGSQTARAAPIVNISTHAPIAIYVQPGQNPQDIAQEVARQLAERERSARSQALSNLRDQEGYDI</sequence>
<dbReference type="Proteomes" id="UP000018217">
    <property type="component" value="Unassembled WGS sequence"/>
</dbReference>
<accession>V5ZAU3</accession>
<protein>
    <submittedName>
        <fullName evidence="3">Putative 72,8 kDa protein in lys 3'region ORF27</fullName>
    </submittedName>
</protein>